<evidence type="ECO:0000313" key="3">
    <source>
        <dbReference type="Proteomes" id="UP000631300"/>
    </source>
</evidence>
<keyword evidence="3" id="KW-1185">Reference proteome</keyword>
<evidence type="ECO:0000256" key="1">
    <source>
        <dbReference type="SAM" id="MobiDB-lite"/>
    </source>
</evidence>
<accession>A0A918JRP8</accession>
<dbReference type="RefSeq" id="WP_189408236.1">
    <property type="nucleotide sequence ID" value="NZ_BMXP01000012.1"/>
</dbReference>
<evidence type="ECO:0008006" key="4">
    <source>
        <dbReference type="Google" id="ProtNLM"/>
    </source>
</evidence>
<dbReference type="Gene3D" id="2.60.40.10">
    <property type="entry name" value="Immunoglobulins"/>
    <property type="match status" value="1"/>
</dbReference>
<dbReference type="PROSITE" id="PS51257">
    <property type="entry name" value="PROKAR_LIPOPROTEIN"/>
    <property type="match status" value="1"/>
</dbReference>
<dbReference type="InterPro" id="IPR013783">
    <property type="entry name" value="Ig-like_fold"/>
</dbReference>
<gene>
    <name evidence="2" type="ORF">GCM10007391_32570</name>
</gene>
<reference evidence="2" key="2">
    <citation type="submission" date="2020-09" db="EMBL/GenBank/DDBJ databases">
        <authorList>
            <person name="Sun Q."/>
            <person name="Kim S."/>
        </authorList>
    </citation>
    <scope>NUCLEOTIDE SEQUENCE</scope>
    <source>
        <strain evidence="2">KCTC 22164</strain>
    </source>
</reference>
<dbReference type="EMBL" id="BMXP01000012">
    <property type="protein sequence ID" value="GGW95877.1"/>
    <property type="molecule type" value="Genomic_DNA"/>
</dbReference>
<name>A0A918JRP8_9ALTE</name>
<proteinExistence type="predicted"/>
<dbReference type="Proteomes" id="UP000631300">
    <property type="component" value="Unassembled WGS sequence"/>
</dbReference>
<sequence>MNKWLSAVPVALLLTACGGGGSDNADQDNVSIPPDEDPTELVVFGDMSAVVGQSVEFAVATDTGSALDQIRWQSDSEAIRFLAGHTQVIGFDAPAAGDYPITVTATTHTGEQLERDIILTVTEGPAPAVNVRLGREATELGRVSLRAFTSAPDGSDVTDISWTQVEGPTVTNRVDDETPPRNNVYFQAPNVDRDQLVVFRATVTFTDGSTASDDALVMVNNAPYTTEGASAASDLNSDGIPETVTTRMLVANSDSPYADVLQDCVYSNTRIESCQFGNLPLLGTQTETPDIDDVLDRTLVSHPWIADTFREYLETSPAGDDIIRLLRANTAVVIAHDVRPSYYTAMTATIYLDAAYFWRTPQQRDTLDNAPDYRADFGNALQFESTYRYVRDGAYYFPRPTPSVYDRQSRSLDDVGAGLTRVLYHELAHANDYFDHTTWAGLSDSASPLSTFNARNGEINSGVLTDRDPLTSVQLHQLADVRYRGESANSDERTYTAEMVGNWFEQDSAVDYYSYSTEREDFAMLFERFMMLHRLGASADEGTFTVDTIESGEFLISYGHRNRIARPDVASRADFVVGSVLPALNVDAALAQFPEAQLLPVGAPWFDTVTLPSDENPDTPRIRLSEQQKQDMLDTVNREKSTHLHRGAARQ</sequence>
<protein>
    <recommendedName>
        <fullName evidence="4">Lipoprotein</fullName>
    </recommendedName>
</protein>
<feature type="region of interest" description="Disordered" evidence="1">
    <location>
        <begin position="611"/>
        <end position="651"/>
    </location>
</feature>
<feature type="compositionally biased region" description="Basic and acidic residues" evidence="1">
    <location>
        <begin position="618"/>
        <end position="642"/>
    </location>
</feature>
<evidence type="ECO:0000313" key="2">
    <source>
        <dbReference type="EMBL" id="GGW95877.1"/>
    </source>
</evidence>
<organism evidence="2 3">
    <name type="scientific">Alteromonas halophila</name>
    <dbReference type="NCBI Taxonomy" id="516698"/>
    <lineage>
        <taxon>Bacteria</taxon>
        <taxon>Pseudomonadati</taxon>
        <taxon>Pseudomonadota</taxon>
        <taxon>Gammaproteobacteria</taxon>
        <taxon>Alteromonadales</taxon>
        <taxon>Alteromonadaceae</taxon>
        <taxon>Alteromonas/Salinimonas group</taxon>
        <taxon>Alteromonas</taxon>
    </lineage>
</organism>
<comment type="caution">
    <text evidence="2">The sequence shown here is derived from an EMBL/GenBank/DDBJ whole genome shotgun (WGS) entry which is preliminary data.</text>
</comment>
<dbReference type="AlphaFoldDB" id="A0A918JRP8"/>
<reference evidence="2" key="1">
    <citation type="journal article" date="2014" name="Int. J. Syst. Evol. Microbiol.">
        <title>Complete genome sequence of Corynebacterium casei LMG S-19264T (=DSM 44701T), isolated from a smear-ripened cheese.</title>
        <authorList>
            <consortium name="US DOE Joint Genome Institute (JGI-PGF)"/>
            <person name="Walter F."/>
            <person name="Albersmeier A."/>
            <person name="Kalinowski J."/>
            <person name="Ruckert C."/>
        </authorList>
    </citation>
    <scope>NUCLEOTIDE SEQUENCE</scope>
    <source>
        <strain evidence="2">KCTC 22164</strain>
    </source>
</reference>